<dbReference type="Pfam" id="PF03841">
    <property type="entry name" value="SelA"/>
    <property type="match status" value="1"/>
</dbReference>
<keyword evidence="2 4" id="KW-0663">Pyridoxal phosphate</keyword>
<evidence type="ECO:0000313" key="5">
    <source>
        <dbReference type="EMBL" id="RJT32754.1"/>
    </source>
</evidence>
<dbReference type="FunFam" id="3.40.640.10:FF:000056">
    <property type="entry name" value="SelA-like pyridoxal phosphate-dependent enzyme"/>
    <property type="match status" value="1"/>
</dbReference>
<comment type="cofactor">
    <cofactor evidence="1 4">
        <name>pyridoxal 5'-phosphate</name>
        <dbReference type="ChEBI" id="CHEBI:597326"/>
    </cofactor>
</comment>
<dbReference type="InterPro" id="IPR018319">
    <property type="entry name" value="SelA-like"/>
</dbReference>
<organism evidence="5 6">
    <name type="scientific">Rahnella woolbedingensis</name>
    <dbReference type="NCBI Taxonomy" id="1510574"/>
    <lineage>
        <taxon>Bacteria</taxon>
        <taxon>Pseudomonadati</taxon>
        <taxon>Pseudomonadota</taxon>
        <taxon>Gammaproteobacteria</taxon>
        <taxon>Enterobacterales</taxon>
        <taxon>Yersiniaceae</taxon>
        <taxon>Rahnella</taxon>
    </lineage>
</organism>
<evidence type="ECO:0000313" key="6">
    <source>
        <dbReference type="Proteomes" id="UP000284908"/>
    </source>
</evidence>
<dbReference type="Gene3D" id="3.40.640.10">
    <property type="entry name" value="Type I PLP-dependent aspartate aminotransferase-like (Major domain)"/>
    <property type="match status" value="1"/>
</dbReference>
<dbReference type="InterPro" id="IPR015424">
    <property type="entry name" value="PyrdxlP-dep_Trfase"/>
</dbReference>
<name>A0A419N207_9GAMM</name>
<dbReference type="PANTHER" id="PTHR32328">
    <property type="entry name" value="L-SERYL-TRNA(SEC) SELENIUM TRANSFERASE"/>
    <property type="match status" value="1"/>
</dbReference>
<dbReference type="RefSeq" id="WP_120135200.1">
    <property type="nucleotide sequence ID" value="NZ_RAHH01000049.1"/>
</dbReference>
<evidence type="ECO:0000256" key="4">
    <source>
        <dbReference type="PIRSR" id="PIRSR618319-50"/>
    </source>
</evidence>
<evidence type="ECO:0000256" key="3">
    <source>
        <dbReference type="ARBA" id="ARBA00044507"/>
    </source>
</evidence>
<dbReference type="OrthoDB" id="9787096at2"/>
<keyword evidence="5" id="KW-0456">Lyase</keyword>
<dbReference type="AlphaFoldDB" id="A0A419N207"/>
<dbReference type="NCBIfam" id="TIGR01437">
    <property type="entry name" value="selA_rel"/>
    <property type="match status" value="1"/>
</dbReference>
<proteinExistence type="inferred from homology"/>
<sequence>MVMNIYQKLGLKRVVNASGKMTILGVSSVAAEVMQATAEAAATFVEIDALVNRVGVLISQHTGAEDSFVTSCASAGIAIAVAAAVTRGEPELVAQLPDSQGLANQVVMLRGHNIDYGAPITTAIRLGGGKVVEVGQSNLSYRWQLEKAIGPETAALFYVKSHHCVQKGMVALKDFVEIARHHDLPLIVDAAAEEDLRGYVAAGASMVVYSGAKALDAPTSGFVTGQRQWIAHCKVQHDGIARAMKIGKENMVGLVMAMERYQSHHPEWTKQLPELEAVAQRISAIAGFQAEIEQDEAGRAIYRVRVNVSQPQLGLNAVEVETLLRSGEVAIYTRHYFLHQGVFSFDPRALKEDDFELIISRLQEISQSSGALHAAD</sequence>
<comment type="similarity">
    <text evidence="3">Belongs to the SelA family.</text>
</comment>
<dbReference type="SUPFAM" id="SSF53383">
    <property type="entry name" value="PLP-dependent transferases"/>
    <property type="match status" value="1"/>
</dbReference>
<reference evidence="5 6" key="1">
    <citation type="submission" date="2018-09" db="EMBL/GenBank/DDBJ databases">
        <authorList>
            <person name="Le Fleche-Mateos A."/>
        </authorList>
    </citation>
    <scope>NUCLEOTIDE SEQUENCE [LARGE SCALE GENOMIC DNA]</scope>
    <source>
        <strain evidence="5 6">DSM 27399</strain>
    </source>
</reference>
<evidence type="ECO:0000256" key="1">
    <source>
        <dbReference type="ARBA" id="ARBA00001933"/>
    </source>
</evidence>
<dbReference type="NCBIfam" id="NF047797">
    <property type="entry name" value="glminPNH3LysDgaE"/>
    <property type="match status" value="1"/>
</dbReference>
<dbReference type="PANTHER" id="PTHR32328:SF0">
    <property type="entry name" value="L-SERYL-TRNA(SEC) SELENIUM TRANSFERASE"/>
    <property type="match status" value="1"/>
</dbReference>
<feature type="modified residue" description="N6-(pyridoxal phosphate)lysine" evidence="4">
    <location>
        <position position="213"/>
    </location>
</feature>
<accession>A0A419N207</accession>
<comment type="caution">
    <text evidence="5">The sequence shown here is derived from an EMBL/GenBank/DDBJ whole genome shotgun (WGS) entry which is preliminary data.</text>
</comment>
<evidence type="ECO:0000256" key="2">
    <source>
        <dbReference type="ARBA" id="ARBA00022898"/>
    </source>
</evidence>
<dbReference type="EMBL" id="RAHH01000049">
    <property type="protein sequence ID" value="RJT32754.1"/>
    <property type="molecule type" value="Genomic_DNA"/>
</dbReference>
<dbReference type="InterPro" id="IPR015421">
    <property type="entry name" value="PyrdxlP-dep_Trfase_major"/>
</dbReference>
<dbReference type="GO" id="GO:0016829">
    <property type="term" value="F:lyase activity"/>
    <property type="evidence" value="ECO:0007669"/>
    <property type="project" value="UniProtKB-KW"/>
</dbReference>
<protein>
    <submittedName>
        <fullName evidence="5">DgaE family pyridoxal phosphate-dependent ammonia lyase</fullName>
    </submittedName>
</protein>
<dbReference type="Proteomes" id="UP000284908">
    <property type="component" value="Unassembled WGS sequence"/>
</dbReference>
<keyword evidence="6" id="KW-1185">Reference proteome</keyword>
<gene>
    <name evidence="5" type="ORF">D6C13_24295</name>
</gene>
<dbReference type="InterPro" id="IPR006337">
    <property type="entry name" value="DgaE-like"/>
</dbReference>
<dbReference type="GO" id="GO:0004125">
    <property type="term" value="F:L-seryl-tRNA(Sec) selenium transferase activity"/>
    <property type="evidence" value="ECO:0007669"/>
    <property type="project" value="TreeGrafter"/>
</dbReference>